<protein>
    <submittedName>
        <fullName evidence="1">Uncharacterized protein</fullName>
    </submittedName>
</protein>
<dbReference type="EMBL" id="JABAIL010000009">
    <property type="protein sequence ID" value="NLR94003.1"/>
    <property type="molecule type" value="Genomic_DNA"/>
</dbReference>
<dbReference type="AlphaFoldDB" id="A0A7X8SPH2"/>
<comment type="caution">
    <text evidence="1">The sequence shown here is derived from an EMBL/GenBank/DDBJ whole genome shotgun (WGS) entry which is preliminary data.</text>
</comment>
<evidence type="ECO:0000313" key="2">
    <source>
        <dbReference type="Proteomes" id="UP000585050"/>
    </source>
</evidence>
<organism evidence="1 2">
    <name type="scientific">Flammeovirga agarivorans</name>
    <dbReference type="NCBI Taxonomy" id="2726742"/>
    <lineage>
        <taxon>Bacteria</taxon>
        <taxon>Pseudomonadati</taxon>
        <taxon>Bacteroidota</taxon>
        <taxon>Cytophagia</taxon>
        <taxon>Cytophagales</taxon>
        <taxon>Flammeovirgaceae</taxon>
        <taxon>Flammeovirga</taxon>
    </lineage>
</organism>
<reference evidence="1 2" key="1">
    <citation type="submission" date="2020-04" db="EMBL/GenBank/DDBJ databases">
        <title>Flammeovirga sp. SR4, a novel species isolated from seawater.</title>
        <authorList>
            <person name="Wang X."/>
        </authorList>
    </citation>
    <scope>NUCLEOTIDE SEQUENCE [LARGE SCALE GENOMIC DNA]</scope>
    <source>
        <strain evidence="1 2">SR4</strain>
    </source>
</reference>
<accession>A0A7X8SPH2</accession>
<dbReference type="Proteomes" id="UP000585050">
    <property type="component" value="Unassembled WGS sequence"/>
</dbReference>
<evidence type="ECO:0000313" key="1">
    <source>
        <dbReference type="EMBL" id="NLR94003.1"/>
    </source>
</evidence>
<name>A0A7X8SPH2_9BACT</name>
<dbReference type="RefSeq" id="WP_168884716.1">
    <property type="nucleotide sequence ID" value="NZ_JABAIL010000009.1"/>
</dbReference>
<sequence>MEVQHESIPGPDVIISFSIQSKEGVDLLNPDNPLSFKHEDIGLYEDIQLTKEVTREWSSDIDGKMEINKWEENGKEMFKISILAQGEKNPDNSKKYGSCYLKLSDEVIDEISVEIVDEMTYSYVSSFSYNGTVIFSDENGYADWDGVIIK</sequence>
<keyword evidence="2" id="KW-1185">Reference proteome</keyword>
<proteinExistence type="predicted"/>
<gene>
    <name evidence="1" type="ORF">HGP29_22570</name>
</gene>